<dbReference type="EMBL" id="JADNYJ010000014">
    <property type="protein sequence ID" value="KAF8907716.1"/>
    <property type="molecule type" value="Genomic_DNA"/>
</dbReference>
<evidence type="ECO:0000313" key="2">
    <source>
        <dbReference type="Proteomes" id="UP000724874"/>
    </source>
</evidence>
<sequence length="210" mass="23501">MQPESLYTDLAHGTEKIFDFTHDSRISSTVVFSKLKKLSLAFDPIVNSSAESSAIILNGASSTLMNLTLYFQGRGAYFLLLTLKIISVTVSSIMTTSSILPEALQHLQISFTTDFMKDLLKRDSSVTFTDVQRNVCGIDNFFCQSKFSQLKSLIFLIGVPPTSICGNLPIDLVQWCRLLLFNAFSGIQVLKSRKFDIVISEQMWLSTFLE</sequence>
<dbReference type="AlphaFoldDB" id="A0A9P5NSN6"/>
<name>A0A9P5NSN6_GYMJU</name>
<evidence type="ECO:0000313" key="1">
    <source>
        <dbReference type="EMBL" id="KAF8907716.1"/>
    </source>
</evidence>
<keyword evidence="2" id="KW-1185">Reference proteome</keyword>
<accession>A0A9P5NSN6</accession>
<dbReference type="Proteomes" id="UP000724874">
    <property type="component" value="Unassembled WGS sequence"/>
</dbReference>
<gene>
    <name evidence="1" type="ORF">CPB84DRAFT_1768628</name>
</gene>
<organism evidence="1 2">
    <name type="scientific">Gymnopilus junonius</name>
    <name type="common">Spectacular rustgill mushroom</name>
    <name type="synonym">Gymnopilus spectabilis subsp. junonius</name>
    <dbReference type="NCBI Taxonomy" id="109634"/>
    <lineage>
        <taxon>Eukaryota</taxon>
        <taxon>Fungi</taxon>
        <taxon>Dikarya</taxon>
        <taxon>Basidiomycota</taxon>
        <taxon>Agaricomycotina</taxon>
        <taxon>Agaricomycetes</taxon>
        <taxon>Agaricomycetidae</taxon>
        <taxon>Agaricales</taxon>
        <taxon>Agaricineae</taxon>
        <taxon>Hymenogastraceae</taxon>
        <taxon>Gymnopilus</taxon>
    </lineage>
</organism>
<protein>
    <submittedName>
        <fullName evidence="1">Uncharacterized protein</fullName>
    </submittedName>
</protein>
<comment type="caution">
    <text evidence="1">The sequence shown here is derived from an EMBL/GenBank/DDBJ whole genome shotgun (WGS) entry which is preliminary data.</text>
</comment>
<proteinExistence type="predicted"/>
<reference evidence="1" key="1">
    <citation type="submission" date="2020-11" db="EMBL/GenBank/DDBJ databases">
        <authorList>
            <consortium name="DOE Joint Genome Institute"/>
            <person name="Ahrendt S."/>
            <person name="Riley R."/>
            <person name="Andreopoulos W."/>
            <person name="LaButti K."/>
            <person name="Pangilinan J."/>
            <person name="Ruiz-duenas F.J."/>
            <person name="Barrasa J.M."/>
            <person name="Sanchez-Garcia M."/>
            <person name="Camarero S."/>
            <person name="Miyauchi S."/>
            <person name="Serrano A."/>
            <person name="Linde D."/>
            <person name="Babiker R."/>
            <person name="Drula E."/>
            <person name="Ayuso-Fernandez I."/>
            <person name="Pacheco R."/>
            <person name="Padilla G."/>
            <person name="Ferreira P."/>
            <person name="Barriuso J."/>
            <person name="Kellner H."/>
            <person name="Castanera R."/>
            <person name="Alfaro M."/>
            <person name="Ramirez L."/>
            <person name="Pisabarro A.G."/>
            <person name="Kuo A."/>
            <person name="Tritt A."/>
            <person name="Lipzen A."/>
            <person name="He G."/>
            <person name="Yan M."/>
            <person name="Ng V."/>
            <person name="Cullen D."/>
            <person name="Martin F."/>
            <person name="Rosso M.-N."/>
            <person name="Henrissat B."/>
            <person name="Hibbett D."/>
            <person name="Martinez A.T."/>
            <person name="Grigoriev I.V."/>
        </authorList>
    </citation>
    <scope>NUCLEOTIDE SEQUENCE</scope>
    <source>
        <strain evidence="1">AH 44721</strain>
    </source>
</reference>